<reference evidence="1" key="2">
    <citation type="submission" date="2022-06" db="UniProtKB">
        <authorList>
            <consortium name="EnsemblMetazoa"/>
        </authorList>
    </citation>
    <scope>IDENTIFICATION</scope>
    <source>
        <strain evidence="1">DF5081</strain>
    </source>
</reference>
<keyword evidence="2" id="KW-1185">Reference proteome</keyword>
<dbReference type="EnsemblMetazoa" id="CJA08414.1">
    <property type="protein sequence ID" value="CJA08414.1"/>
    <property type="gene ID" value="WBGene00127618"/>
</dbReference>
<sequence length="119" mass="14045">MTKSKELCDETPLGLHFNSQNKTVRRGYFLYNEIRKEVDGIDGTDLRRRKRRILKKKIEINISNQVKALNRTDISLHMVFQEYVDDVYPINFLRNVAMNQSNCDRLIVVDVDFLIYGGY</sequence>
<name>A0A8R1HQP7_CAEJA</name>
<proteinExistence type="predicted"/>
<evidence type="ECO:0000313" key="1">
    <source>
        <dbReference type="EnsemblMetazoa" id="CJA08414.1"/>
    </source>
</evidence>
<evidence type="ECO:0000313" key="2">
    <source>
        <dbReference type="Proteomes" id="UP000005237"/>
    </source>
</evidence>
<dbReference type="Proteomes" id="UP000005237">
    <property type="component" value="Unassembled WGS sequence"/>
</dbReference>
<dbReference type="AlphaFoldDB" id="A0A8R1HQP7"/>
<accession>A0A8R1HQP7</accession>
<reference evidence="2" key="1">
    <citation type="submission" date="2010-08" db="EMBL/GenBank/DDBJ databases">
        <authorList>
            <consortium name="Caenorhabditis japonica Sequencing Consortium"/>
            <person name="Wilson R.K."/>
        </authorList>
    </citation>
    <scope>NUCLEOTIDE SEQUENCE [LARGE SCALE GENOMIC DNA]</scope>
    <source>
        <strain evidence="2">DF5081</strain>
    </source>
</reference>
<protein>
    <submittedName>
        <fullName evidence="1">Uncharacterized protein</fullName>
    </submittedName>
</protein>
<organism evidence="1 2">
    <name type="scientific">Caenorhabditis japonica</name>
    <dbReference type="NCBI Taxonomy" id="281687"/>
    <lineage>
        <taxon>Eukaryota</taxon>
        <taxon>Metazoa</taxon>
        <taxon>Ecdysozoa</taxon>
        <taxon>Nematoda</taxon>
        <taxon>Chromadorea</taxon>
        <taxon>Rhabditida</taxon>
        <taxon>Rhabditina</taxon>
        <taxon>Rhabditomorpha</taxon>
        <taxon>Rhabditoidea</taxon>
        <taxon>Rhabditidae</taxon>
        <taxon>Peloderinae</taxon>
        <taxon>Caenorhabditis</taxon>
    </lineage>
</organism>